<evidence type="ECO:0000313" key="6">
    <source>
        <dbReference type="EMBL" id="HIG63496.1"/>
    </source>
</evidence>
<feature type="transmembrane region" description="Helical" evidence="5">
    <location>
        <begin position="112"/>
        <end position="130"/>
    </location>
</feature>
<feature type="transmembrane region" description="Helical" evidence="5">
    <location>
        <begin position="40"/>
        <end position="60"/>
    </location>
</feature>
<evidence type="ECO:0000256" key="3">
    <source>
        <dbReference type="ARBA" id="ARBA00022989"/>
    </source>
</evidence>
<keyword evidence="2 5" id="KW-0812">Transmembrane</keyword>
<gene>
    <name evidence="6" type="ORF">EYQ16_03130</name>
</gene>
<dbReference type="AlphaFoldDB" id="A0A7C7ZDZ6"/>
<keyword evidence="3 5" id="KW-1133">Transmembrane helix</keyword>
<dbReference type="PANTHER" id="PTHR10989:SF16">
    <property type="entry name" value="AT02829P-RELATED"/>
    <property type="match status" value="1"/>
</dbReference>
<dbReference type="GO" id="GO:0016020">
    <property type="term" value="C:membrane"/>
    <property type="evidence" value="ECO:0007669"/>
    <property type="project" value="InterPro"/>
</dbReference>
<evidence type="ECO:0000256" key="4">
    <source>
        <dbReference type="ARBA" id="ARBA00023136"/>
    </source>
</evidence>
<feature type="transmembrane region" description="Helical" evidence="5">
    <location>
        <begin position="72"/>
        <end position="92"/>
    </location>
</feature>
<dbReference type="Pfam" id="PF04750">
    <property type="entry name" value="Far-17a_AIG1"/>
    <property type="match status" value="1"/>
</dbReference>
<feature type="transmembrane region" description="Helical" evidence="5">
    <location>
        <begin position="7"/>
        <end position="28"/>
    </location>
</feature>
<evidence type="ECO:0000313" key="7">
    <source>
        <dbReference type="Proteomes" id="UP000589516"/>
    </source>
</evidence>
<dbReference type="InterPro" id="IPR006838">
    <property type="entry name" value="ADTRP_AIG1"/>
</dbReference>
<dbReference type="GO" id="GO:0012505">
    <property type="term" value="C:endomembrane system"/>
    <property type="evidence" value="ECO:0007669"/>
    <property type="project" value="UniProtKB-SubCell"/>
</dbReference>
<sequence length="224" mass="25281">MEMSNRRIFRIVALALVGYYWLLAIVIGGDGPAAGRWAGGLSFLSNWNLTLNLVVALGAIKYEFDGQKRLDIPILGAAMGINIIVVLLFWVLRAMGALGEVQAYDSFAALFQNYYVHLGTSIILFVEAVHYSQPFEDWKRSYGIYMVIFFGYIFWMEAFVSQRDNFPCGEVNCGFPYEFLNDLTTTGRIIFYGGIFAMGNLAFAGSYWLAQFWELRRDSGPATE</sequence>
<dbReference type="Proteomes" id="UP000589516">
    <property type="component" value="Unassembled WGS sequence"/>
</dbReference>
<evidence type="ECO:0000256" key="1">
    <source>
        <dbReference type="ARBA" id="ARBA00004127"/>
    </source>
</evidence>
<comment type="caution">
    <text evidence="6">The sequence shown here is derived from an EMBL/GenBank/DDBJ whole genome shotgun (WGS) entry which is preliminary data.</text>
</comment>
<dbReference type="EMBL" id="DUAV01000022">
    <property type="protein sequence ID" value="HIG63496.1"/>
    <property type="molecule type" value="Genomic_DNA"/>
</dbReference>
<organism evidence="6 7">
    <name type="scientific">Marine Group III euryarchaeote</name>
    <dbReference type="NCBI Taxonomy" id="2173149"/>
    <lineage>
        <taxon>Archaea</taxon>
        <taxon>Methanobacteriati</taxon>
        <taxon>Thermoplasmatota</taxon>
        <taxon>Thermoplasmata</taxon>
        <taxon>Candidatus Thermoprofundales</taxon>
    </lineage>
</organism>
<feature type="transmembrane region" description="Helical" evidence="5">
    <location>
        <begin position="142"/>
        <end position="160"/>
    </location>
</feature>
<name>A0A7C7ZDZ6_9ARCH</name>
<protein>
    <submittedName>
        <fullName evidence="6">Uncharacterized protein</fullName>
    </submittedName>
</protein>
<dbReference type="PANTHER" id="PTHR10989">
    <property type="entry name" value="ANDROGEN-INDUCED PROTEIN 1-RELATED"/>
    <property type="match status" value="1"/>
</dbReference>
<accession>A0A7C7ZDZ6</accession>
<keyword evidence="4 5" id="KW-0472">Membrane</keyword>
<evidence type="ECO:0000256" key="2">
    <source>
        <dbReference type="ARBA" id="ARBA00022692"/>
    </source>
</evidence>
<feature type="transmembrane region" description="Helical" evidence="5">
    <location>
        <begin position="189"/>
        <end position="210"/>
    </location>
</feature>
<reference evidence="7" key="1">
    <citation type="journal article" date="2019" name="bioRxiv">
        <title>Genome diversification in globally distributed novel marine Proteobacteria is linked to environmental adaptation.</title>
        <authorList>
            <person name="Zhou Z."/>
            <person name="Tran P.Q."/>
            <person name="Kieft K."/>
            <person name="Anantharaman K."/>
        </authorList>
    </citation>
    <scope>NUCLEOTIDE SEQUENCE [LARGE SCALE GENOMIC DNA]</scope>
</reference>
<proteinExistence type="predicted"/>
<comment type="subcellular location">
    <subcellularLocation>
        <location evidence="1">Endomembrane system</location>
        <topology evidence="1">Multi-pass membrane protein</topology>
    </subcellularLocation>
</comment>
<evidence type="ECO:0000256" key="5">
    <source>
        <dbReference type="SAM" id="Phobius"/>
    </source>
</evidence>